<keyword evidence="8" id="KW-1185">Reference proteome</keyword>
<dbReference type="CDD" id="cd15565">
    <property type="entry name" value="PHD2_NSD"/>
    <property type="match status" value="1"/>
</dbReference>
<evidence type="ECO:0000256" key="4">
    <source>
        <dbReference type="ARBA" id="ARBA00022833"/>
    </source>
</evidence>
<dbReference type="GO" id="GO:0006338">
    <property type="term" value="P:chromatin remodeling"/>
    <property type="evidence" value="ECO:0007669"/>
    <property type="project" value="UniProtKB-ARBA"/>
</dbReference>
<dbReference type="OrthoDB" id="567945at2759"/>
<feature type="region of interest" description="Disordered" evidence="5">
    <location>
        <begin position="218"/>
        <end position="238"/>
    </location>
</feature>
<evidence type="ECO:0000313" key="7">
    <source>
        <dbReference type="EMBL" id="KAI3425357.1"/>
    </source>
</evidence>
<keyword evidence="4" id="KW-0862">Zinc</keyword>
<feature type="region of interest" description="Disordered" evidence="5">
    <location>
        <begin position="245"/>
        <end position="264"/>
    </location>
</feature>
<gene>
    <name evidence="7" type="ORF">D9Q98_009121</name>
</gene>
<feature type="region of interest" description="Disordered" evidence="5">
    <location>
        <begin position="528"/>
        <end position="654"/>
    </location>
</feature>
<dbReference type="SMART" id="SM00249">
    <property type="entry name" value="PHD"/>
    <property type="match status" value="3"/>
</dbReference>
<dbReference type="SUPFAM" id="SSF57903">
    <property type="entry name" value="FYVE/PHD zinc finger"/>
    <property type="match status" value="1"/>
</dbReference>
<dbReference type="AlphaFoldDB" id="A0A9D4THA5"/>
<organism evidence="7 8">
    <name type="scientific">Chlorella vulgaris</name>
    <name type="common">Green alga</name>
    <dbReference type="NCBI Taxonomy" id="3077"/>
    <lineage>
        <taxon>Eukaryota</taxon>
        <taxon>Viridiplantae</taxon>
        <taxon>Chlorophyta</taxon>
        <taxon>core chlorophytes</taxon>
        <taxon>Trebouxiophyceae</taxon>
        <taxon>Chlorellales</taxon>
        <taxon>Chlorellaceae</taxon>
        <taxon>Chlorella clade</taxon>
        <taxon>Chlorella</taxon>
    </lineage>
</organism>
<feature type="domain" description="Zinc finger PHD-type" evidence="6">
    <location>
        <begin position="380"/>
        <end position="456"/>
    </location>
</feature>
<dbReference type="PANTHER" id="PTHR46235:SF3">
    <property type="entry name" value="PHD FINGER-CONTAINING PROTEIN DDB_G0268158"/>
    <property type="match status" value="1"/>
</dbReference>
<sequence length="1012" mass="107294">MARASVSLSLEEGRWLLHLPARPCGGGGGGTSAPSVLPLRQKPPVPADGIEITELDSPENGNGAVLPGIDSHGNLIPWFGDGGAEAPAAEEQHSALGSAGPGAAEVGPAAAGAGAGASAAAAAAAHRSAAQTDDTRQSQAAALDATRVAVAAQAAAAVEAAIADALAAPPRKRLRQAMEDGNRGSHDRSVSPSAAAAAAGGFAVGSVPGAAAVSDQTTLSAGGGGGTPPLEAAVEAGGLSGSGAGGGSLFADGEDDEEEGEEATQAEKFDTQCALCDDGGSLLACDGPCMRSFHTDAGEGKCNVLGLPADMCELLSTSCSETFLCPNCLAGVHQCFKCKEEGRAGIEVLKCINASCGRHYHPECGGFAPGEPFVCPLHKCRACGQHGDAAAADKQGELVPCRRCPKAYHRRCLPDRLPRYRLGGAGPRVWLADYDEEQGAWLDGVEQSLMYCLKHRLGDNGQALFELPSLNRFGKKQQRASYPLVRPDLRRAALLHYAEQYRHLASSRRLLAEENARQERIRLTRAASVEAASGSESEEDQPLAARAAARRRQRKLAEATAAAAPARIGSKQQSPHTTRKLGGDGQAAGPAGGKASAAHRAVAAAAASGNSNAPSDVTEDAAGAEALSEATQDAAGAPEARAGGGGGEEVLQRSPAARARVNELAAALEHLLQVPGRRSRQDRLRRLLQEAENEPQLTKDSVWQATRRPEPYRHPMKKTIDEAKLQAMESSVQYAVSRQLSNAELMQLLDASACRSLLAHYDDLTMVLAPYLHGDRYSSYGRHFTSPSLLHKTADRLAMFLRSGDQVVDFSCGENYFVPYLKKLCLRQGIALRGRSYDIILAKDNTDFVLKSWLDTHPDDRDGRERFAPPAQLCMCLNPPFGKNNILADRFVAQAAHFKPRLIALIVPPSVHIPKGYQVVYENSKLCRGEEFYVPGCTHRSWNKVPPVLRIMMRVECQPELAHMGDPGAFEVLYDCTAEARGVAQQQQYNQQPHLQMNHGGGAVQQQARLWR</sequence>
<keyword evidence="2" id="KW-0677">Repeat</keyword>
<feature type="compositionally biased region" description="Low complexity" evidence="5">
    <location>
        <begin position="97"/>
        <end position="110"/>
    </location>
</feature>
<dbReference type="PANTHER" id="PTHR46235">
    <property type="entry name" value="PHD FINGER-CONTAINING PROTEIN DDB_G0268158"/>
    <property type="match status" value="1"/>
</dbReference>
<evidence type="ECO:0000256" key="2">
    <source>
        <dbReference type="ARBA" id="ARBA00022737"/>
    </source>
</evidence>
<dbReference type="EMBL" id="SIDB01000012">
    <property type="protein sequence ID" value="KAI3425357.1"/>
    <property type="molecule type" value="Genomic_DNA"/>
</dbReference>
<evidence type="ECO:0000313" key="8">
    <source>
        <dbReference type="Proteomes" id="UP001055712"/>
    </source>
</evidence>
<dbReference type="InterPro" id="IPR001965">
    <property type="entry name" value="Znf_PHD"/>
</dbReference>
<feature type="domain" description="Zinc finger PHD-type" evidence="6">
    <location>
        <begin position="272"/>
        <end position="329"/>
    </location>
</feature>
<evidence type="ECO:0000256" key="3">
    <source>
        <dbReference type="ARBA" id="ARBA00022771"/>
    </source>
</evidence>
<dbReference type="Gene3D" id="3.30.40.10">
    <property type="entry name" value="Zinc/RING finger domain, C3HC4 (zinc finger)"/>
    <property type="match status" value="2"/>
</dbReference>
<feature type="compositionally biased region" description="Gly residues" evidence="5">
    <location>
        <begin position="583"/>
        <end position="592"/>
    </location>
</feature>
<protein>
    <recommendedName>
        <fullName evidence="6">Zinc finger PHD-type domain-containing protein</fullName>
    </recommendedName>
</protein>
<feature type="compositionally biased region" description="Acidic residues" evidence="5">
    <location>
        <begin position="252"/>
        <end position="264"/>
    </location>
</feature>
<keyword evidence="1" id="KW-0479">Metal-binding</keyword>
<keyword evidence="3" id="KW-0863">Zinc-finger</keyword>
<name>A0A9D4THA5_CHLVU</name>
<dbReference type="InterPro" id="IPR055197">
    <property type="entry name" value="PHDvar_NSD"/>
</dbReference>
<dbReference type="InterPro" id="IPR013083">
    <property type="entry name" value="Znf_RING/FYVE/PHD"/>
</dbReference>
<comment type="caution">
    <text evidence="7">The sequence shown here is derived from an EMBL/GenBank/DDBJ whole genome shotgun (WGS) entry which is preliminary data.</text>
</comment>
<dbReference type="Proteomes" id="UP001055712">
    <property type="component" value="Unassembled WGS sequence"/>
</dbReference>
<dbReference type="InterPro" id="IPR055198">
    <property type="entry name" value="NSD_PHD"/>
</dbReference>
<proteinExistence type="predicted"/>
<reference evidence="7" key="1">
    <citation type="journal article" date="2019" name="Plant J.">
        <title>Chlorella vulgaris genome assembly and annotation reveals the molecular basis for metabolic acclimation to high light conditions.</title>
        <authorList>
            <person name="Cecchin M."/>
            <person name="Marcolungo L."/>
            <person name="Rossato M."/>
            <person name="Girolomoni L."/>
            <person name="Cosentino E."/>
            <person name="Cuine S."/>
            <person name="Li-Beisson Y."/>
            <person name="Delledonne M."/>
            <person name="Ballottari M."/>
        </authorList>
    </citation>
    <scope>NUCLEOTIDE SEQUENCE</scope>
    <source>
        <strain evidence="7">211/11P</strain>
    </source>
</reference>
<accession>A0A9D4THA5</accession>
<dbReference type="CDD" id="cd15566">
    <property type="entry name" value="PHD3_NSD"/>
    <property type="match status" value="1"/>
</dbReference>
<dbReference type="Pfam" id="PF22908">
    <property type="entry name" value="PHD_NSD"/>
    <property type="match status" value="1"/>
</dbReference>
<feature type="region of interest" description="Disordered" evidence="5">
    <location>
        <begin position="80"/>
        <end position="110"/>
    </location>
</feature>
<feature type="domain" description="Zinc finger PHD-type" evidence="6">
    <location>
        <begin position="334"/>
        <end position="379"/>
    </location>
</feature>
<evidence type="ECO:0000259" key="6">
    <source>
        <dbReference type="SMART" id="SM00249"/>
    </source>
</evidence>
<dbReference type="GO" id="GO:0008270">
    <property type="term" value="F:zinc ion binding"/>
    <property type="evidence" value="ECO:0007669"/>
    <property type="project" value="UniProtKB-KW"/>
</dbReference>
<reference evidence="7" key="2">
    <citation type="submission" date="2020-11" db="EMBL/GenBank/DDBJ databases">
        <authorList>
            <person name="Cecchin M."/>
            <person name="Marcolungo L."/>
            <person name="Rossato M."/>
            <person name="Girolomoni L."/>
            <person name="Cosentino E."/>
            <person name="Cuine S."/>
            <person name="Li-Beisson Y."/>
            <person name="Delledonne M."/>
            <person name="Ballottari M."/>
        </authorList>
    </citation>
    <scope>NUCLEOTIDE SEQUENCE</scope>
    <source>
        <strain evidence="7">211/11P</strain>
        <tissue evidence="7">Whole cell</tissue>
    </source>
</reference>
<dbReference type="Pfam" id="PF26055">
    <property type="entry name" value="Mtase_EDM2"/>
    <property type="match status" value="1"/>
</dbReference>
<dbReference type="Pfam" id="PF23004">
    <property type="entry name" value="PHDvar_NSD"/>
    <property type="match status" value="1"/>
</dbReference>
<dbReference type="InterPro" id="IPR058939">
    <property type="entry name" value="Mtase_EDM2"/>
</dbReference>
<dbReference type="InterPro" id="IPR011011">
    <property type="entry name" value="Znf_FYVE_PHD"/>
</dbReference>
<feature type="compositionally biased region" description="Low complexity" evidence="5">
    <location>
        <begin position="593"/>
        <end position="613"/>
    </location>
</feature>
<evidence type="ECO:0000256" key="1">
    <source>
        <dbReference type="ARBA" id="ARBA00022723"/>
    </source>
</evidence>
<evidence type="ECO:0000256" key="5">
    <source>
        <dbReference type="SAM" id="MobiDB-lite"/>
    </source>
</evidence>